<keyword evidence="3" id="KW-1185">Reference proteome</keyword>
<organism evidence="2 3">
    <name type="scientific">Scleroderma citrinum Foug A</name>
    <dbReference type="NCBI Taxonomy" id="1036808"/>
    <lineage>
        <taxon>Eukaryota</taxon>
        <taxon>Fungi</taxon>
        <taxon>Dikarya</taxon>
        <taxon>Basidiomycota</taxon>
        <taxon>Agaricomycotina</taxon>
        <taxon>Agaricomycetes</taxon>
        <taxon>Agaricomycetidae</taxon>
        <taxon>Boletales</taxon>
        <taxon>Sclerodermatineae</taxon>
        <taxon>Sclerodermataceae</taxon>
        <taxon>Scleroderma</taxon>
    </lineage>
</organism>
<dbReference type="HOGENOM" id="CLU_108138_0_0_1"/>
<evidence type="ECO:0000256" key="1">
    <source>
        <dbReference type="SAM" id="MobiDB-lite"/>
    </source>
</evidence>
<name>A0A0C2ZXG5_9AGAM</name>
<dbReference type="EMBL" id="KN822105">
    <property type="protein sequence ID" value="KIM57152.1"/>
    <property type="molecule type" value="Genomic_DNA"/>
</dbReference>
<dbReference type="Proteomes" id="UP000053989">
    <property type="component" value="Unassembled WGS sequence"/>
</dbReference>
<evidence type="ECO:0000313" key="3">
    <source>
        <dbReference type="Proteomes" id="UP000053989"/>
    </source>
</evidence>
<dbReference type="AlphaFoldDB" id="A0A0C2ZXG5"/>
<accession>A0A0C2ZXG5</accession>
<feature type="region of interest" description="Disordered" evidence="1">
    <location>
        <begin position="1"/>
        <end position="21"/>
    </location>
</feature>
<reference evidence="2 3" key="1">
    <citation type="submission" date="2014-04" db="EMBL/GenBank/DDBJ databases">
        <authorList>
            <consortium name="DOE Joint Genome Institute"/>
            <person name="Kuo A."/>
            <person name="Kohler A."/>
            <person name="Nagy L.G."/>
            <person name="Floudas D."/>
            <person name="Copeland A."/>
            <person name="Barry K.W."/>
            <person name="Cichocki N."/>
            <person name="Veneault-Fourrey C."/>
            <person name="LaButti K."/>
            <person name="Lindquist E.A."/>
            <person name="Lipzen A."/>
            <person name="Lundell T."/>
            <person name="Morin E."/>
            <person name="Murat C."/>
            <person name="Sun H."/>
            <person name="Tunlid A."/>
            <person name="Henrissat B."/>
            <person name="Grigoriev I.V."/>
            <person name="Hibbett D.S."/>
            <person name="Martin F."/>
            <person name="Nordberg H.P."/>
            <person name="Cantor M.N."/>
            <person name="Hua S.X."/>
        </authorList>
    </citation>
    <scope>NUCLEOTIDE SEQUENCE [LARGE SCALE GENOMIC DNA]</scope>
    <source>
        <strain evidence="2 3">Foug A</strain>
    </source>
</reference>
<dbReference type="InParanoid" id="A0A0C2ZXG5"/>
<feature type="compositionally biased region" description="Basic and acidic residues" evidence="1">
    <location>
        <begin position="1"/>
        <end position="12"/>
    </location>
</feature>
<protein>
    <submittedName>
        <fullName evidence="2">Uncharacterized protein</fullName>
    </submittedName>
</protein>
<reference evidence="3" key="2">
    <citation type="submission" date="2015-01" db="EMBL/GenBank/DDBJ databases">
        <title>Evolutionary Origins and Diversification of the Mycorrhizal Mutualists.</title>
        <authorList>
            <consortium name="DOE Joint Genome Institute"/>
            <consortium name="Mycorrhizal Genomics Consortium"/>
            <person name="Kohler A."/>
            <person name="Kuo A."/>
            <person name="Nagy L.G."/>
            <person name="Floudas D."/>
            <person name="Copeland A."/>
            <person name="Barry K.W."/>
            <person name="Cichocki N."/>
            <person name="Veneault-Fourrey C."/>
            <person name="LaButti K."/>
            <person name="Lindquist E.A."/>
            <person name="Lipzen A."/>
            <person name="Lundell T."/>
            <person name="Morin E."/>
            <person name="Murat C."/>
            <person name="Riley R."/>
            <person name="Ohm R."/>
            <person name="Sun H."/>
            <person name="Tunlid A."/>
            <person name="Henrissat B."/>
            <person name="Grigoriev I.V."/>
            <person name="Hibbett D.S."/>
            <person name="Martin F."/>
        </authorList>
    </citation>
    <scope>NUCLEOTIDE SEQUENCE [LARGE SCALE GENOMIC DNA]</scope>
    <source>
        <strain evidence="3">Foug A</strain>
    </source>
</reference>
<evidence type="ECO:0000313" key="2">
    <source>
        <dbReference type="EMBL" id="KIM57152.1"/>
    </source>
</evidence>
<sequence length="201" mass="22790">MTAFQHPHDTQKSPKNHLQFPHNLSDSDAIFHLAPFTYLLENTIAPTYSTPPADFPNFSPGNLNQPGDDLVGDDDELADMDSQECQQGPSVIVPTPSNSAEAYLLLETAHADQQVQLTRKNLALQVVHHNMLMLQYNCLLLDKAHQDLHTANHFMGCICFAIRRSGIPVAFKYAMREDYSACTSGWSYYYWYTDYITQVIY</sequence>
<gene>
    <name evidence="2" type="ORF">SCLCIDRAFT_131182</name>
</gene>
<proteinExistence type="predicted"/>
<dbReference type="OrthoDB" id="2686015at2759"/>